<evidence type="ECO:0000256" key="2">
    <source>
        <dbReference type="SAM" id="MobiDB-lite"/>
    </source>
</evidence>
<gene>
    <name evidence="4" type="ORF">NCGR_LOCUS46663</name>
</gene>
<protein>
    <recommendedName>
        <fullName evidence="3">Telomere repeat-binding protein 1-6-like ubiquitin-like domain-containing protein</fullName>
    </recommendedName>
</protein>
<evidence type="ECO:0000259" key="3">
    <source>
        <dbReference type="Pfam" id="PF23603"/>
    </source>
</evidence>
<evidence type="ECO:0000313" key="4">
    <source>
        <dbReference type="EMBL" id="CAD6263356.1"/>
    </source>
</evidence>
<keyword evidence="5" id="KW-1185">Reference proteome</keyword>
<dbReference type="InterPro" id="IPR057625">
    <property type="entry name" value="TPR1-6-like_ubiquitin"/>
</dbReference>
<reference evidence="4" key="1">
    <citation type="submission" date="2020-10" db="EMBL/GenBank/DDBJ databases">
        <authorList>
            <person name="Han B."/>
            <person name="Lu T."/>
            <person name="Zhao Q."/>
            <person name="Huang X."/>
            <person name="Zhao Y."/>
        </authorList>
    </citation>
    <scope>NUCLEOTIDE SEQUENCE</scope>
</reference>
<feature type="domain" description="Telomere repeat-binding protein 1-6-like ubiquitin-like" evidence="3">
    <location>
        <begin position="281"/>
        <end position="341"/>
    </location>
</feature>
<dbReference type="AlphaFoldDB" id="A0A811QVL3"/>
<name>A0A811QVL3_9POAL</name>
<keyword evidence="1" id="KW-0238">DNA-binding</keyword>
<dbReference type="PANTHER" id="PTHR21717:SF72">
    <property type="entry name" value="TELOMERE-BINDING PROTEIN 1"/>
    <property type="match status" value="1"/>
</dbReference>
<evidence type="ECO:0000256" key="1">
    <source>
        <dbReference type="ARBA" id="ARBA00023125"/>
    </source>
</evidence>
<organism evidence="4 5">
    <name type="scientific">Miscanthus lutarioriparius</name>
    <dbReference type="NCBI Taxonomy" id="422564"/>
    <lineage>
        <taxon>Eukaryota</taxon>
        <taxon>Viridiplantae</taxon>
        <taxon>Streptophyta</taxon>
        <taxon>Embryophyta</taxon>
        <taxon>Tracheophyta</taxon>
        <taxon>Spermatophyta</taxon>
        <taxon>Magnoliopsida</taxon>
        <taxon>Liliopsida</taxon>
        <taxon>Poales</taxon>
        <taxon>Poaceae</taxon>
        <taxon>PACMAD clade</taxon>
        <taxon>Panicoideae</taxon>
        <taxon>Andropogonodae</taxon>
        <taxon>Andropogoneae</taxon>
        <taxon>Saccharinae</taxon>
        <taxon>Miscanthus</taxon>
    </lineage>
</organism>
<dbReference type="PANTHER" id="PTHR21717">
    <property type="entry name" value="TELOMERIC REPEAT BINDING PROTEIN"/>
    <property type="match status" value="1"/>
</dbReference>
<dbReference type="OrthoDB" id="2020981at2759"/>
<dbReference type="Proteomes" id="UP000604825">
    <property type="component" value="Unassembled WGS sequence"/>
</dbReference>
<dbReference type="GO" id="GO:0043565">
    <property type="term" value="F:sequence-specific DNA binding"/>
    <property type="evidence" value="ECO:0007669"/>
    <property type="project" value="UniProtKB-ARBA"/>
</dbReference>
<proteinExistence type="predicted"/>
<dbReference type="Pfam" id="PF23603">
    <property type="entry name" value="Ubiquitin_TPR1"/>
    <property type="match status" value="1"/>
</dbReference>
<dbReference type="EMBL" id="CAJGYO010000012">
    <property type="protein sequence ID" value="CAD6263356.1"/>
    <property type="molecule type" value="Genomic_DNA"/>
</dbReference>
<accession>A0A811QVL3</accession>
<dbReference type="InterPro" id="IPR031105">
    <property type="entry name" value="TRP_plant"/>
</dbReference>
<evidence type="ECO:0000313" key="5">
    <source>
        <dbReference type="Proteomes" id="UP000604825"/>
    </source>
</evidence>
<comment type="caution">
    <text evidence="4">The sequence shown here is derived from an EMBL/GenBank/DDBJ whole genome shotgun (WGS) entry which is preliminary data.</text>
</comment>
<feature type="region of interest" description="Disordered" evidence="2">
    <location>
        <begin position="1"/>
        <end position="20"/>
    </location>
</feature>
<sequence length="352" mass="38491">MPRVPNSARGKRSTRRKKDENDMCAFDLLATVAGNLLADQDNSSNVPNTNAAKAKKRKSVKEEHFNEILPLKDVAMEKDVGSGSVSAFPRQANNCLAENSSTRNGAESILESLTMKSNMLAKIPECGSYGIHHPGSSSSAEPEQVQQAEPKVIRRQADGHAVAYAMTRNIKPLPCIGVKCSILQIEMMMKILPVHDPSTIENKGCKPQYLGSKLNLCGKKISTTRQKVQRTIFKKKKLAHHTTSFAKEMLTEASGTSFATGGQNKSCESENYHGILGYCSVKLRIKSFNIPELFIKVPENATIGSLKRTVMDVVNSIMEGGLRVGVLLQGKDIQGDNKTLLVKLGYAMIKTK</sequence>